<dbReference type="AlphaFoldDB" id="B3MF63"/>
<dbReference type="InterPro" id="IPR037519">
    <property type="entry name" value="LITAF_fam"/>
</dbReference>
<dbReference type="eggNOG" id="ENOG502T84X">
    <property type="taxonomic scope" value="Eukaryota"/>
</dbReference>
<feature type="compositionally biased region" description="Low complexity" evidence="8">
    <location>
        <begin position="9"/>
        <end position="19"/>
    </location>
</feature>
<evidence type="ECO:0000256" key="2">
    <source>
        <dbReference type="ARBA" id="ARBA00004481"/>
    </source>
</evidence>
<dbReference type="OMA" id="QYCPNCK"/>
<reference evidence="10 11" key="1">
    <citation type="journal article" date="2007" name="Nature">
        <title>Evolution of genes and genomes on the Drosophila phylogeny.</title>
        <authorList>
            <consortium name="Drosophila 12 Genomes Consortium"/>
            <person name="Clark A.G."/>
            <person name="Eisen M.B."/>
            <person name="Smith D.R."/>
            <person name="Bergman C.M."/>
            <person name="Oliver B."/>
            <person name="Markow T.A."/>
            <person name="Kaufman T.C."/>
            <person name="Kellis M."/>
            <person name="Gelbart W."/>
            <person name="Iyer V.N."/>
            <person name="Pollard D.A."/>
            <person name="Sackton T.B."/>
            <person name="Larracuente A.M."/>
            <person name="Singh N.D."/>
            <person name="Abad J.P."/>
            <person name="Abt D.N."/>
            <person name="Adryan B."/>
            <person name="Aguade M."/>
            <person name="Akashi H."/>
            <person name="Anderson W.W."/>
            <person name="Aquadro C.F."/>
            <person name="Ardell D.H."/>
            <person name="Arguello R."/>
            <person name="Artieri C.G."/>
            <person name="Barbash D.A."/>
            <person name="Barker D."/>
            <person name="Barsanti P."/>
            <person name="Batterham P."/>
            <person name="Batzoglou S."/>
            <person name="Begun D."/>
            <person name="Bhutkar A."/>
            <person name="Blanco E."/>
            <person name="Bosak S.A."/>
            <person name="Bradley R.K."/>
            <person name="Brand A.D."/>
            <person name="Brent M.R."/>
            <person name="Brooks A.N."/>
            <person name="Brown R.H."/>
            <person name="Butlin R.K."/>
            <person name="Caggese C."/>
            <person name="Calvi B.R."/>
            <person name="Bernardo de Carvalho A."/>
            <person name="Caspi A."/>
            <person name="Castrezana S."/>
            <person name="Celniker S.E."/>
            <person name="Chang J.L."/>
            <person name="Chapple C."/>
            <person name="Chatterji S."/>
            <person name="Chinwalla A."/>
            <person name="Civetta A."/>
            <person name="Clifton S.W."/>
            <person name="Comeron J.M."/>
            <person name="Costello J.C."/>
            <person name="Coyne J.A."/>
            <person name="Daub J."/>
            <person name="David R.G."/>
            <person name="Delcher A.L."/>
            <person name="Delehaunty K."/>
            <person name="Do C.B."/>
            <person name="Ebling H."/>
            <person name="Edwards K."/>
            <person name="Eickbush T."/>
            <person name="Evans J.D."/>
            <person name="Filipski A."/>
            <person name="Findeiss S."/>
            <person name="Freyhult E."/>
            <person name="Fulton L."/>
            <person name="Fulton R."/>
            <person name="Garcia A.C."/>
            <person name="Gardiner A."/>
            <person name="Garfield D.A."/>
            <person name="Garvin B.E."/>
            <person name="Gibson G."/>
            <person name="Gilbert D."/>
            <person name="Gnerre S."/>
            <person name="Godfrey J."/>
            <person name="Good R."/>
            <person name="Gotea V."/>
            <person name="Gravely B."/>
            <person name="Greenberg A.J."/>
            <person name="Griffiths-Jones S."/>
            <person name="Gross S."/>
            <person name="Guigo R."/>
            <person name="Gustafson E.A."/>
            <person name="Haerty W."/>
            <person name="Hahn M.W."/>
            <person name="Halligan D.L."/>
            <person name="Halpern A.L."/>
            <person name="Halter G.M."/>
            <person name="Han M.V."/>
            <person name="Heger A."/>
            <person name="Hillier L."/>
            <person name="Hinrichs A.S."/>
            <person name="Holmes I."/>
            <person name="Hoskins R.A."/>
            <person name="Hubisz M.J."/>
            <person name="Hultmark D."/>
            <person name="Huntley M.A."/>
            <person name="Jaffe D.B."/>
            <person name="Jagadeeshan S."/>
            <person name="Jeck W.R."/>
            <person name="Johnson J."/>
            <person name="Jones C.D."/>
            <person name="Jordan W.C."/>
            <person name="Karpen G.H."/>
            <person name="Kataoka E."/>
            <person name="Keightley P.D."/>
            <person name="Kheradpour P."/>
            <person name="Kirkness E.F."/>
            <person name="Koerich L.B."/>
            <person name="Kristiansen K."/>
            <person name="Kudrna D."/>
            <person name="Kulathinal R.J."/>
            <person name="Kumar S."/>
            <person name="Kwok R."/>
            <person name="Lander E."/>
            <person name="Langley C.H."/>
            <person name="Lapoint R."/>
            <person name="Lazzaro B.P."/>
            <person name="Lee S.J."/>
            <person name="Levesque L."/>
            <person name="Li R."/>
            <person name="Lin C.F."/>
            <person name="Lin M.F."/>
            <person name="Lindblad-Toh K."/>
            <person name="Llopart A."/>
            <person name="Long M."/>
            <person name="Low L."/>
            <person name="Lozovsky E."/>
            <person name="Lu J."/>
            <person name="Luo M."/>
            <person name="Machado C.A."/>
            <person name="Makalowski W."/>
            <person name="Marzo M."/>
            <person name="Matsuda M."/>
            <person name="Matzkin L."/>
            <person name="McAllister B."/>
            <person name="McBride C.S."/>
            <person name="McKernan B."/>
            <person name="McKernan K."/>
            <person name="Mendez-Lago M."/>
            <person name="Minx P."/>
            <person name="Mollenhauer M.U."/>
            <person name="Montooth K."/>
            <person name="Mount S.M."/>
            <person name="Mu X."/>
            <person name="Myers E."/>
            <person name="Negre B."/>
            <person name="Newfeld S."/>
            <person name="Nielsen R."/>
            <person name="Noor M.A."/>
            <person name="O'Grady P."/>
            <person name="Pachter L."/>
            <person name="Papaceit M."/>
            <person name="Parisi M.J."/>
            <person name="Parisi M."/>
            <person name="Parts L."/>
            <person name="Pedersen J.S."/>
            <person name="Pesole G."/>
            <person name="Phillippy A.M."/>
            <person name="Ponting C.P."/>
            <person name="Pop M."/>
            <person name="Porcelli D."/>
            <person name="Powell J.R."/>
            <person name="Prohaska S."/>
            <person name="Pruitt K."/>
            <person name="Puig M."/>
            <person name="Quesneville H."/>
            <person name="Ram K.R."/>
            <person name="Rand D."/>
            <person name="Rasmussen M.D."/>
            <person name="Reed L.K."/>
            <person name="Reenan R."/>
            <person name="Reily A."/>
            <person name="Remington K.A."/>
            <person name="Rieger T.T."/>
            <person name="Ritchie M.G."/>
            <person name="Robin C."/>
            <person name="Rogers Y.H."/>
            <person name="Rohde C."/>
            <person name="Rozas J."/>
            <person name="Rubenfield M.J."/>
            <person name="Ruiz A."/>
            <person name="Russo S."/>
            <person name="Salzberg S.L."/>
            <person name="Sanchez-Gracia A."/>
            <person name="Saranga D.J."/>
            <person name="Sato H."/>
            <person name="Schaeffer S.W."/>
            <person name="Schatz M.C."/>
            <person name="Schlenke T."/>
            <person name="Schwartz R."/>
            <person name="Segarra C."/>
            <person name="Singh R.S."/>
            <person name="Sirot L."/>
            <person name="Sirota M."/>
            <person name="Sisneros N.B."/>
            <person name="Smith C.D."/>
            <person name="Smith T.F."/>
            <person name="Spieth J."/>
            <person name="Stage D.E."/>
            <person name="Stark A."/>
            <person name="Stephan W."/>
            <person name="Strausberg R.L."/>
            <person name="Strempel S."/>
            <person name="Sturgill D."/>
            <person name="Sutton G."/>
            <person name="Sutton G.G."/>
            <person name="Tao W."/>
            <person name="Teichmann S."/>
            <person name="Tobari Y.N."/>
            <person name="Tomimura Y."/>
            <person name="Tsolas J.M."/>
            <person name="Valente V.L."/>
            <person name="Venter E."/>
            <person name="Venter J.C."/>
            <person name="Vicario S."/>
            <person name="Vieira F.G."/>
            <person name="Vilella A.J."/>
            <person name="Villasante A."/>
            <person name="Walenz B."/>
            <person name="Wang J."/>
            <person name="Wasserman M."/>
            <person name="Watts T."/>
            <person name="Wilson D."/>
            <person name="Wilson R.K."/>
            <person name="Wing R.A."/>
            <person name="Wolfner M.F."/>
            <person name="Wong A."/>
            <person name="Wong G.K."/>
            <person name="Wu C.I."/>
            <person name="Wu G."/>
            <person name="Yamamoto D."/>
            <person name="Yang H.P."/>
            <person name="Yang S.P."/>
            <person name="Yorke J.A."/>
            <person name="Yoshida K."/>
            <person name="Zdobnov E."/>
            <person name="Zhang P."/>
            <person name="Zhang Y."/>
            <person name="Zimin A.V."/>
            <person name="Baldwin J."/>
            <person name="Abdouelleil A."/>
            <person name="Abdulkadir J."/>
            <person name="Abebe A."/>
            <person name="Abera B."/>
            <person name="Abreu J."/>
            <person name="Acer S.C."/>
            <person name="Aftuck L."/>
            <person name="Alexander A."/>
            <person name="An P."/>
            <person name="Anderson E."/>
            <person name="Anderson S."/>
            <person name="Arachi H."/>
            <person name="Azer M."/>
            <person name="Bachantsang P."/>
            <person name="Barry A."/>
            <person name="Bayul T."/>
            <person name="Berlin A."/>
            <person name="Bessette D."/>
            <person name="Bloom T."/>
            <person name="Blye J."/>
            <person name="Boguslavskiy L."/>
            <person name="Bonnet C."/>
            <person name="Boukhgalter B."/>
            <person name="Bourzgui I."/>
            <person name="Brown A."/>
            <person name="Cahill P."/>
            <person name="Channer S."/>
            <person name="Cheshatsang Y."/>
            <person name="Chuda L."/>
            <person name="Citroen M."/>
            <person name="Collymore A."/>
            <person name="Cooke P."/>
            <person name="Costello M."/>
            <person name="D'Aco K."/>
            <person name="Daza R."/>
            <person name="De Haan G."/>
            <person name="DeGray S."/>
            <person name="DeMaso C."/>
            <person name="Dhargay N."/>
            <person name="Dooley K."/>
            <person name="Dooley E."/>
            <person name="Doricent M."/>
            <person name="Dorje P."/>
            <person name="Dorjee K."/>
            <person name="Dupes A."/>
            <person name="Elong R."/>
            <person name="Falk J."/>
            <person name="Farina A."/>
            <person name="Faro S."/>
            <person name="Ferguson D."/>
            <person name="Fisher S."/>
            <person name="Foley C.D."/>
            <person name="Franke A."/>
            <person name="Friedrich D."/>
            <person name="Gadbois L."/>
            <person name="Gearin G."/>
            <person name="Gearin C.R."/>
            <person name="Giannoukos G."/>
            <person name="Goode T."/>
            <person name="Graham J."/>
            <person name="Grandbois E."/>
            <person name="Grewal S."/>
            <person name="Gyaltsen K."/>
            <person name="Hafez N."/>
            <person name="Hagos B."/>
            <person name="Hall J."/>
            <person name="Henson C."/>
            <person name="Hollinger A."/>
            <person name="Honan T."/>
            <person name="Huard M.D."/>
            <person name="Hughes L."/>
            <person name="Hurhula B."/>
            <person name="Husby M.E."/>
            <person name="Kamat A."/>
            <person name="Kanga B."/>
            <person name="Kashin S."/>
            <person name="Khazanovich D."/>
            <person name="Kisner P."/>
            <person name="Lance K."/>
            <person name="Lara M."/>
            <person name="Lee W."/>
            <person name="Lennon N."/>
            <person name="Letendre F."/>
            <person name="LeVine R."/>
            <person name="Lipovsky A."/>
            <person name="Liu X."/>
            <person name="Liu J."/>
            <person name="Liu S."/>
            <person name="Lokyitsang T."/>
            <person name="Lokyitsang Y."/>
            <person name="Lubonja R."/>
            <person name="Lui A."/>
            <person name="MacDonald P."/>
            <person name="Magnisalis V."/>
            <person name="Maru K."/>
            <person name="Matthews C."/>
            <person name="McCusker W."/>
            <person name="McDonough S."/>
            <person name="Mehta T."/>
            <person name="Meldrim J."/>
            <person name="Meneus L."/>
            <person name="Mihai O."/>
            <person name="Mihalev A."/>
            <person name="Mihova T."/>
            <person name="Mittelman R."/>
            <person name="Mlenga V."/>
            <person name="Montmayeur A."/>
            <person name="Mulrain L."/>
            <person name="Navidi A."/>
            <person name="Naylor J."/>
            <person name="Negash T."/>
            <person name="Nguyen T."/>
            <person name="Nguyen N."/>
            <person name="Nicol R."/>
            <person name="Norbu C."/>
            <person name="Norbu N."/>
            <person name="Novod N."/>
            <person name="O'Neill B."/>
            <person name="Osman S."/>
            <person name="Markiewicz E."/>
            <person name="Oyono O.L."/>
            <person name="Patti C."/>
            <person name="Phunkhang P."/>
            <person name="Pierre F."/>
            <person name="Priest M."/>
            <person name="Raghuraman S."/>
            <person name="Rege F."/>
            <person name="Reyes R."/>
            <person name="Rise C."/>
            <person name="Rogov P."/>
            <person name="Ross K."/>
            <person name="Ryan E."/>
            <person name="Settipalli S."/>
            <person name="Shea T."/>
            <person name="Sherpa N."/>
            <person name="Shi L."/>
            <person name="Shih D."/>
            <person name="Sparrow T."/>
            <person name="Spaulding J."/>
            <person name="Stalker J."/>
            <person name="Stange-Thomann N."/>
            <person name="Stavropoulos S."/>
            <person name="Stone C."/>
            <person name="Strader C."/>
            <person name="Tesfaye S."/>
            <person name="Thomson T."/>
            <person name="Thoulutsang Y."/>
            <person name="Thoulutsang D."/>
            <person name="Topham K."/>
            <person name="Topping I."/>
            <person name="Tsamla T."/>
            <person name="Vassiliev H."/>
            <person name="Vo A."/>
            <person name="Wangchuk T."/>
            <person name="Wangdi T."/>
            <person name="Weiand M."/>
            <person name="Wilkinson J."/>
            <person name="Wilson A."/>
            <person name="Yadav S."/>
            <person name="Young G."/>
            <person name="Yu Q."/>
            <person name="Zembek L."/>
            <person name="Zhong D."/>
            <person name="Zimmer A."/>
            <person name="Zwirko Z."/>
            <person name="Jaffe D.B."/>
            <person name="Alvarez P."/>
            <person name="Brockman W."/>
            <person name="Butler J."/>
            <person name="Chin C."/>
            <person name="Gnerre S."/>
            <person name="Grabherr M."/>
            <person name="Kleber M."/>
            <person name="Mauceli E."/>
            <person name="MacCallum I."/>
        </authorList>
    </citation>
    <scope>NUCLEOTIDE SEQUENCE [LARGE SCALE GENOMIC DNA]</scope>
    <source>
        <strain evidence="11">Tucson 14024-0371.13</strain>
    </source>
</reference>
<dbReference type="SMART" id="SM00714">
    <property type="entry name" value="LITAF"/>
    <property type="match status" value="1"/>
</dbReference>
<dbReference type="PANTHER" id="PTHR23292:SF14">
    <property type="entry name" value="FI16615P1-RELATED"/>
    <property type="match status" value="1"/>
</dbReference>
<dbReference type="FunCoup" id="B3MF63">
    <property type="interactions" value="116"/>
</dbReference>
<evidence type="ECO:0000259" key="9">
    <source>
        <dbReference type="PROSITE" id="PS51837"/>
    </source>
</evidence>
<dbReference type="PROSITE" id="PS51837">
    <property type="entry name" value="LITAF"/>
    <property type="match status" value="1"/>
</dbReference>
<evidence type="ECO:0000313" key="11">
    <source>
        <dbReference type="Proteomes" id="UP000007801"/>
    </source>
</evidence>
<comment type="subcellular location">
    <subcellularLocation>
        <location evidence="2">Endosome membrane</location>
        <topology evidence="2">Peripheral membrane protein</topology>
    </subcellularLocation>
    <subcellularLocation>
        <location evidence="1">Late endosome membrane</location>
    </subcellularLocation>
    <subcellularLocation>
        <location evidence="3">Lysosome membrane</location>
        <topology evidence="3">Peripheral membrane protein</topology>
        <orientation evidence="3">Cytoplasmic side</orientation>
    </subcellularLocation>
</comment>
<dbReference type="GO" id="GO:0008270">
    <property type="term" value="F:zinc ion binding"/>
    <property type="evidence" value="ECO:0007669"/>
    <property type="project" value="TreeGrafter"/>
</dbReference>
<dbReference type="KEGG" id="dan:6494147"/>
<dbReference type="GO" id="GO:0005765">
    <property type="term" value="C:lysosomal membrane"/>
    <property type="evidence" value="ECO:0007669"/>
    <property type="project" value="UniProtKB-SubCell"/>
</dbReference>
<dbReference type="GO" id="GO:0031902">
    <property type="term" value="C:late endosome membrane"/>
    <property type="evidence" value="ECO:0007669"/>
    <property type="project" value="UniProtKB-SubCell"/>
</dbReference>
<dbReference type="EMBL" id="CH902619">
    <property type="protein sequence ID" value="EDV37691.1"/>
    <property type="molecule type" value="Genomic_DNA"/>
</dbReference>
<evidence type="ECO:0000313" key="10">
    <source>
        <dbReference type="EMBL" id="EDV37691.1"/>
    </source>
</evidence>
<evidence type="ECO:0000256" key="7">
    <source>
        <dbReference type="ARBA" id="ARBA00023136"/>
    </source>
</evidence>
<keyword evidence="11" id="KW-1185">Reference proteome</keyword>
<comment type="similarity">
    <text evidence="4">Belongs to the CDIP1/LITAF family.</text>
</comment>
<proteinExistence type="inferred from homology"/>
<keyword evidence="6" id="KW-0862">Zinc</keyword>
<gene>
    <name evidence="10" type="primary">Dana\GF11283</name>
    <name evidence="10" type="synonym">dana_GLEANR_11351</name>
    <name evidence="10" type="ORF">GF11283</name>
</gene>
<dbReference type="Pfam" id="PF10601">
    <property type="entry name" value="zf-LITAF-like"/>
    <property type="match status" value="1"/>
</dbReference>
<feature type="compositionally biased region" description="Pro residues" evidence="8">
    <location>
        <begin position="48"/>
        <end position="58"/>
    </location>
</feature>
<dbReference type="GeneID" id="6494147"/>
<evidence type="ECO:0000256" key="1">
    <source>
        <dbReference type="ARBA" id="ARBA00004414"/>
    </source>
</evidence>
<organism evidence="10 11">
    <name type="scientific">Drosophila ananassae</name>
    <name type="common">Fruit fly</name>
    <dbReference type="NCBI Taxonomy" id="7217"/>
    <lineage>
        <taxon>Eukaryota</taxon>
        <taxon>Metazoa</taxon>
        <taxon>Ecdysozoa</taxon>
        <taxon>Arthropoda</taxon>
        <taxon>Hexapoda</taxon>
        <taxon>Insecta</taxon>
        <taxon>Pterygota</taxon>
        <taxon>Neoptera</taxon>
        <taxon>Endopterygota</taxon>
        <taxon>Diptera</taxon>
        <taxon>Brachycera</taxon>
        <taxon>Muscomorpha</taxon>
        <taxon>Ephydroidea</taxon>
        <taxon>Drosophilidae</taxon>
        <taxon>Drosophila</taxon>
        <taxon>Sophophora</taxon>
    </lineage>
</organism>
<accession>B3MF63</accession>
<dbReference type="Proteomes" id="UP000007801">
    <property type="component" value="Unassembled WGS sequence"/>
</dbReference>
<evidence type="ECO:0000256" key="8">
    <source>
        <dbReference type="SAM" id="MobiDB-lite"/>
    </source>
</evidence>
<evidence type="ECO:0000256" key="5">
    <source>
        <dbReference type="ARBA" id="ARBA00022723"/>
    </source>
</evidence>
<dbReference type="STRING" id="7217.B3MF63"/>
<dbReference type="InterPro" id="IPR006629">
    <property type="entry name" value="LITAF"/>
</dbReference>
<evidence type="ECO:0000256" key="6">
    <source>
        <dbReference type="ARBA" id="ARBA00022833"/>
    </source>
</evidence>
<keyword evidence="7" id="KW-0472">Membrane</keyword>
<dbReference type="PANTHER" id="PTHR23292">
    <property type="entry name" value="LIPOPOLYSACCHARIDE-INDUCED TUMOR NECROSIS FACTOR-ALPHA FACTOR"/>
    <property type="match status" value="1"/>
</dbReference>
<sequence length="145" mass="15793">MDYKRVGEASPPSYSEVSPSAPPPEVDSMPAQHLYPPVPPHQQVTPYQPVPQMPPPQAPVPVPVNVVHHHTTVLVDTPGQGMICPKCNARIRVRTEHHATGKTYLLAALLCLCLCWPCVCVPCCCNCCYKTSQFCPNCNACLGSF</sequence>
<name>B3MF63_DROAN</name>
<dbReference type="InParanoid" id="B3MF63"/>
<keyword evidence="5" id="KW-0479">Metal-binding</keyword>
<evidence type="ECO:0000256" key="4">
    <source>
        <dbReference type="ARBA" id="ARBA00005975"/>
    </source>
</evidence>
<dbReference type="HOGENOM" id="CLU_095549_4_2_1"/>
<feature type="region of interest" description="Disordered" evidence="8">
    <location>
        <begin position="1"/>
        <end position="58"/>
    </location>
</feature>
<protein>
    <recommendedName>
        <fullName evidence="9">LITAF domain-containing protein</fullName>
    </recommendedName>
</protein>
<feature type="domain" description="LITAF" evidence="9">
    <location>
        <begin position="64"/>
        <end position="145"/>
    </location>
</feature>
<evidence type="ECO:0000256" key="3">
    <source>
        <dbReference type="ARBA" id="ARBA00004630"/>
    </source>
</evidence>